<comment type="caution">
    <text evidence="1">The sequence shown here is derived from an EMBL/GenBank/DDBJ whole genome shotgun (WGS) entry which is preliminary data.</text>
</comment>
<evidence type="ECO:0000313" key="2">
    <source>
        <dbReference type="Proteomes" id="UP000321424"/>
    </source>
</evidence>
<sequence length="97" mass="10649">MRALYPIFRDFDPAWVPGARTRVRAAGRGRFDACAAIMPKRYGSPVVPAKPALPTLAEQTGRARIRCARPALGVNVIFRTNAARGPDLPGMRWLSQC</sequence>
<accession>A0A511MSZ0</accession>
<dbReference type="EMBL" id="BJXA01000110">
    <property type="protein sequence ID" value="GEM43702.1"/>
    <property type="molecule type" value="Genomic_DNA"/>
</dbReference>
<reference evidence="1 2" key="1">
    <citation type="submission" date="2019-07" db="EMBL/GenBank/DDBJ databases">
        <title>Whole genome shotgun sequence of Nocardia ninae NBRC 108245.</title>
        <authorList>
            <person name="Hosoyama A."/>
            <person name="Uohara A."/>
            <person name="Ohji S."/>
            <person name="Ichikawa N."/>
        </authorList>
    </citation>
    <scope>NUCLEOTIDE SEQUENCE [LARGE SCALE GENOMIC DNA]</scope>
    <source>
        <strain evidence="1 2">NBRC 108245</strain>
    </source>
</reference>
<dbReference type="AlphaFoldDB" id="A0A511MSZ0"/>
<organism evidence="1 2">
    <name type="scientific">Nocardia ninae NBRC 108245</name>
    <dbReference type="NCBI Taxonomy" id="1210091"/>
    <lineage>
        <taxon>Bacteria</taxon>
        <taxon>Bacillati</taxon>
        <taxon>Actinomycetota</taxon>
        <taxon>Actinomycetes</taxon>
        <taxon>Mycobacteriales</taxon>
        <taxon>Nocardiaceae</taxon>
        <taxon>Nocardia</taxon>
    </lineage>
</organism>
<name>A0A511MSZ0_9NOCA</name>
<keyword evidence="2" id="KW-1185">Reference proteome</keyword>
<gene>
    <name evidence="1" type="ORF">NN4_82210</name>
</gene>
<protein>
    <submittedName>
        <fullName evidence="1">Uncharacterized protein</fullName>
    </submittedName>
</protein>
<proteinExistence type="predicted"/>
<evidence type="ECO:0000313" key="1">
    <source>
        <dbReference type="EMBL" id="GEM43702.1"/>
    </source>
</evidence>
<dbReference type="Proteomes" id="UP000321424">
    <property type="component" value="Unassembled WGS sequence"/>
</dbReference>